<dbReference type="RefSeq" id="WP_154333557.1">
    <property type="nucleotide sequence ID" value="NZ_VTFY01000007.1"/>
</dbReference>
<accession>A0A6N7RPA0</accession>
<organism evidence="1 2">
    <name type="scientific">Eggerthella guodeyinii</name>
    <dbReference type="NCBI Taxonomy" id="2690837"/>
    <lineage>
        <taxon>Bacteria</taxon>
        <taxon>Bacillati</taxon>
        <taxon>Actinomycetota</taxon>
        <taxon>Coriobacteriia</taxon>
        <taxon>Eggerthellales</taxon>
        <taxon>Eggerthellaceae</taxon>
        <taxon>Eggerthella</taxon>
    </lineage>
</organism>
<protein>
    <submittedName>
        <fullName evidence="1">Uncharacterized protein</fullName>
    </submittedName>
</protein>
<dbReference type="EMBL" id="VTFY01000007">
    <property type="protein sequence ID" value="MRX82711.1"/>
    <property type="molecule type" value="Genomic_DNA"/>
</dbReference>
<keyword evidence="2" id="KW-1185">Reference proteome</keyword>
<gene>
    <name evidence="1" type="ORF">GJG86_09435</name>
</gene>
<proteinExistence type="predicted"/>
<sequence>MDEHDDDRMVETPEADRLFAPPTPEEAAHALRDLGWSERFVCTRMASARGNTETYVYSLEQAAVLLLDGSSSGLSLRSNSSLLWVNLDAFVRWVRETIGDRAFADVLEAKLAEREAYNDKLETLRQVTSLRMAHYAPYFREDESEENDQ</sequence>
<evidence type="ECO:0000313" key="2">
    <source>
        <dbReference type="Proteomes" id="UP000438093"/>
    </source>
</evidence>
<name>A0A6N7RPA0_9ACTN</name>
<comment type="caution">
    <text evidence="1">The sequence shown here is derived from an EMBL/GenBank/DDBJ whole genome shotgun (WGS) entry which is preliminary data.</text>
</comment>
<evidence type="ECO:0000313" key="1">
    <source>
        <dbReference type="EMBL" id="MRX82711.1"/>
    </source>
</evidence>
<dbReference type="AlphaFoldDB" id="A0A6N7RPA0"/>
<reference evidence="2" key="1">
    <citation type="submission" date="2019-08" db="EMBL/GenBank/DDBJ databases">
        <title>Arthrobacter sp. nov., isolated from plateau pika and Tibetan wild ass.</title>
        <authorList>
            <person name="Ge Y."/>
        </authorList>
    </citation>
    <scope>NUCLEOTIDE SEQUENCE [LARGE SCALE GENOMIC DNA]</scope>
    <source>
        <strain evidence="2">HF-4214</strain>
    </source>
</reference>
<dbReference type="Proteomes" id="UP000438093">
    <property type="component" value="Unassembled WGS sequence"/>
</dbReference>